<keyword evidence="1" id="KW-1133">Transmembrane helix</keyword>
<dbReference type="CDD" id="cd04179">
    <property type="entry name" value="DPM_DPG-synthase_like"/>
    <property type="match status" value="1"/>
</dbReference>
<sequence length="357" mass="40829">MRKRKKIILSIVIPCLNEEKTIRDAIFAAYTAAERYFNDSFELIVADNGSTDNSLKIVRSTKKAKLVKVPIRGYGAALHWGILNSSGVYVFFADADMSYDFYELGKFMKFLAKKSDLVLGSRFKGKIHPGAMPFLNRYIGTPILTFLIRKLYGINTTDSNSGMRLVKKSFYEKLHMRNSGMEWDSELLIKTSLNKGRYAEVPISLYKDKRGSPPRLSRFTDGWRNLKTIVLIKPNSLLMPMSALFLTAIVLFNRSFSLSFLFFMLAIVLAFSLVAAKMLNFAINKEESKIVRLINKLPLVFIVIMVNLITIISFFYLSDNYLKYEIVLAGTVILLDMWIFLIETIKTHLINPLPEKM</sequence>
<organism evidence="3 4">
    <name type="scientific">Candidatus Woesebacteria bacterium GW2011_GWA1_39_12</name>
    <dbReference type="NCBI Taxonomy" id="1618549"/>
    <lineage>
        <taxon>Bacteria</taxon>
        <taxon>Candidatus Woeseibacteriota</taxon>
    </lineage>
</organism>
<evidence type="ECO:0000313" key="3">
    <source>
        <dbReference type="EMBL" id="KKQ97163.1"/>
    </source>
</evidence>
<feature type="domain" description="Glycosyltransferase 2-like" evidence="2">
    <location>
        <begin position="10"/>
        <end position="174"/>
    </location>
</feature>
<dbReference type="SUPFAM" id="SSF53448">
    <property type="entry name" value="Nucleotide-diphospho-sugar transferases"/>
    <property type="match status" value="1"/>
</dbReference>
<dbReference type="InterPro" id="IPR050256">
    <property type="entry name" value="Glycosyltransferase_2"/>
</dbReference>
<feature type="transmembrane region" description="Helical" evidence="1">
    <location>
        <begin position="324"/>
        <end position="342"/>
    </location>
</feature>
<keyword evidence="1" id="KW-0812">Transmembrane</keyword>
<dbReference type="AlphaFoldDB" id="A0A0G0LZ19"/>
<keyword evidence="1" id="KW-0472">Membrane</keyword>
<dbReference type="PANTHER" id="PTHR48090:SF7">
    <property type="entry name" value="RFBJ PROTEIN"/>
    <property type="match status" value="1"/>
</dbReference>
<name>A0A0G0LZ19_9BACT</name>
<feature type="transmembrane region" description="Helical" evidence="1">
    <location>
        <begin position="258"/>
        <end position="276"/>
    </location>
</feature>
<dbReference type="Proteomes" id="UP000034325">
    <property type="component" value="Unassembled WGS sequence"/>
</dbReference>
<protein>
    <recommendedName>
        <fullName evidence="2">Glycosyltransferase 2-like domain-containing protein</fullName>
    </recommendedName>
</protein>
<feature type="transmembrane region" description="Helical" evidence="1">
    <location>
        <begin position="297"/>
        <end position="318"/>
    </location>
</feature>
<accession>A0A0G0LZ19</accession>
<evidence type="ECO:0000256" key="1">
    <source>
        <dbReference type="SAM" id="Phobius"/>
    </source>
</evidence>
<dbReference type="EMBL" id="LBWA01000017">
    <property type="protein sequence ID" value="KKQ97163.1"/>
    <property type="molecule type" value="Genomic_DNA"/>
</dbReference>
<dbReference type="PANTHER" id="PTHR48090">
    <property type="entry name" value="UNDECAPRENYL-PHOSPHATE 4-DEOXY-4-FORMAMIDO-L-ARABINOSE TRANSFERASE-RELATED"/>
    <property type="match status" value="1"/>
</dbReference>
<dbReference type="Gene3D" id="3.90.550.10">
    <property type="entry name" value="Spore Coat Polysaccharide Biosynthesis Protein SpsA, Chain A"/>
    <property type="match status" value="1"/>
</dbReference>
<comment type="caution">
    <text evidence="3">The sequence shown here is derived from an EMBL/GenBank/DDBJ whole genome shotgun (WGS) entry which is preliminary data.</text>
</comment>
<reference evidence="3 4" key="1">
    <citation type="journal article" date="2015" name="Nature">
        <title>rRNA introns, odd ribosomes, and small enigmatic genomes across a large radiation of phyla.</title>
        <authorList>
            <person name="Brown C.T."/>
            <person name="Hug L.A."/>
            <person name="Thomas B.C."/>
            <person name="Sharon I."/>
            <person name="Castelle C.J."/>
            <person name="Singh A."/>
            <person name="Wilkins M.J."/>
            <person name="Williams K.H."/>
            <person name="Banfield J.F."/>
        </authorList>
    </citation>
    <scope>NUCLEOTIDE SEQUENCE [LARGE SCALE GENOMIC DNA]</scope>
</reference>
<evidence type="ECO:0000313" key="4">
    <source>
        <dbReference type="Proteomes" id="UP000034325"/>
    </source>
</evidence>
<dbReference type="Pfam" id="PF00535">
    <property type="entry name" value="Glycos_transf_2"/>
    <property type="match status" value="1"/>
</dbReference>
<gene>
    <name evidence="3" type="ORF">UT23_C0017G0024</name>
</gene>
<evidence type="ECO:0000259" key="2">
    <source>
        <dbReference type="Pfam" id="PF00535"/>
    </source>
</evidence>
<dbReference type="InterPro" id="IPR001173">
    <property type="entry name" value="Glyco_trans_2-like"/>
</dbReference>
<feature type="transmembrane region" description="Helical" evidence="1">
    <location>
        <begin position="234"/>
        <end position="252"/>
    </location>
</feature>
<dbReference type="InterPro" id="IPR029044">
    <property type="entry name" value="Nucleotide-diphossugar_trans"/>
</dbReference>
<proteinExistence type="predicted"/>